<dbReference type="PANTHER" id="PTHR15741:SF27">
    <property type="entry name" value="TRANSCRIPTION FACTOR AP-4"/>
    <property type="match status" value="1"/>
</dbReference>
<dbReference type="InterPro" id="IPR036638">
    <property type="entry name" value="HLH_DNA-bd_sf"/>
</dbReference>
<keyword evidence="2" id="KW-0805">Transcription regulation</keyword>
<keyword evidence="5" id="KW-0539">Nucleus</keyword>
<feature type="domain" description="BHLH" evidence="7">
    <location>
        <begin position="323"/>
        <end position="425"/>
    </location>
</feature>
<sequence>MLLKMSLLSPAESLAFNGFLSSVDYGDVLDTEWASLAAHLAPPRGKEALAKATKDLITLEPQLDRPSPTSTPQASRSASPSSPPPTASTSASADMQTVTATTAASASSQMNSWPTFSSSVDQSHHQQQHRYTYGFGLPTATSRIPGIYNNPFEPPLHIHTLAGHPPQLPLPYPHAHSESSLRHRPPQLLSPSSSSSLGHGFILPPLPDHAQQQHQMHSQQSYSQVDPMLQHRPSLPGSTTSAPSVLLQRSSSSAKRSFPQDNDSDTSSGTNTNANANMNMKRQRRPSTTPSLGSTTPETPSQAQPPTNAAGQGQRQALLSPSQKRANHIQSEQKRRANIRRGYEALCEVVPALREAIRAEEESLAAAEEKANSKSRGGGGGSRKKGKGKAKAEDCPGGPGGLDGRAGPRSENVVLQQTIDHLQGLLSERQTLLQRLAFAQSTLSARDPNHPALRISPEHLVGFATGSNGDGGGGGVALWEREWTGGTGWGGDEDADE</sequence>
<feature type="compositionally biased region" description="Low complexity" evidence="6">
    <location>
        <begin position="186"/>
        <end position="197"/>
    </location>
</feature>
<keyword evidence="3" id="KW-0238">DNA-binding</keyword>
<feature type="region of interest" description="Disordered" evidence="6">
    <location>
        <begin position="58"/>
        <end position="127"/>
    </location>
</feature>
<feature type="region of interest" description="Disordered" evidence="6">
    <location>
        <begin position="467"/>
        <end position="497"/>
    </location>
</feature>
<feature type="compositionally biased region" description="Low complexity" evidence="6">
    <location>
        <begin position="87"/>
        <end position="108"/>
    </location>
</feature>
<evidence type="ECO:0000256" key="4">
    <source>
        <dbReference type="ARBA" id="ARBA00023163"/>
    </source>
</evidence>
<dbReference type="PANTHER" id="PTHR15741">
    <property type="entry name" value="BASIC HELIX-LOOP-HELIX ZIP TRANSCRIPTION FACTOR"/>
    <property type="match status" value="1"/>
</dbReference>
<proteinExistence type="predicted"/>
<evidence type="ECO:0000313" key="9">
    <source>
        <dbReference type="Proteomes" id="UP000813824"/>
    </source>
</evidence>
<evidence type="ECO:0000256" key="2">
    <source>
        <dbReference type="ARBA" id="ARBA00023015"/>
    </source>
</evidence>
<evidence type="ECO:0000256" key="3">
    <source>
        <dbReference type="ARBA" id="ARBA00023125"/>
    </source>
</evidence>
<feature type="compositionally biased region" description="Low complexity" evidence="6">
    <location>
        <begin position="66"/>
        <end position="80"/>
    </location>
</feature>
<dbReference type="AlphaFoldDB" id="A0A8K0UN51"/>
<organism evidence="8 9">
    <name type="scientific">Cristinia sonorae</name>
    <dbReference type="NCBI Taxonomy" id="1940300"/>
    <lineage>
        <taxon>Eukaryota</taxon>
        <taxon>Fungi</taxon>
        <taxon>Dikarya</taxon>
        <taxon>Basidiomycota</taxon>
        <taxon>Agaricomycotina</taxon>
        <taxon>Agaricomycetes</taxon>
        <taxon>Agaricomycetidae</taxon>
        <taxon>Agaricales</taxon>
        <taxon>Pleurotineae</taxon>
        <taxon>Stephanosporaceae</taxon>
        <taxon>Cristinia</taxon>
    </lineage>
</organism>
<gene>
    <name evidence="8" type="ORF">BXZ70DRAFT_197169</name>
</gene>
<accession>A0A8K0UN51</accession>
<feature type="compositionally biased region" description="Polar residues" evidence="6">
    <location>
        <begin position="236"/>
        <end position="255"/>
    </location>
</feature>
<dbReference type="GO" id="GO:0000981">
    <property type="term" value="F:DNA-binding transcription factor activity, RNA polymerase II-specific"/>
    <property type="evidence" value="ECO:0007669"/>
    <property type="project" value="TreeGrafter"/>
</dbReference>
<dbReference type="EMBL" id="JAEVFJ010000017">
    <property type="protein sequence ID" value="KAH8099975.1"/>
    <property type="molecule type" value="Genomic_DNA"/>
</dbReference>
<dbReference type="SUPFAM" id="SSF47459">
    <property type="entry name" value="HLH, helix-loop-helix DNA-binding domain"/>
    <property type="match status" value="1"/>
</dbReference>
<name>A0A8K0UN51_9AGAR</name>
<dbReference type="GO" id="GO:0005634">
    <property type="term" value="C:nucleus"/>
    <property type="evidence" value="ECO:0007669"/>
    <property type="project" value="UniProtKB-SubCell"/>
</dbReference>
<evidence type="ECO:0000259" key="7">
    <source>
        <dbReference type="PROSITE" id="PS50888"/>
    </source>
</evidence>
<evidence type="ECO:0000256" key="1">
    <source>
        <dbReference type="ARBA" id="ARBA00004123"/>
    </source>
</evidence>
<comment type="subcellular location">
    <subcellularLocation>
        <location evidence="1">Nucleus</location>
    </subcellularLocation>
</comment>
<evidence type="ECO:0000256" key="5">
    <source>
        <dbReference type="ARBA" id="ARBA00023242"/>
    </source>
</evidence>
<keyword evidence="9" id="KW-1185">Reference proteome</keyword>
<feature type="compositionally biased region" description="Low complexity" evidence="6">
    <location>
        <begin position="209"/>
        <end position="224"/>
    </location>
</feature>
<comment type="caution">
    <text evidence="8">The sequence shown here is derived from an EMBL/GenBank/DDBJ whole genome shotgun (WGS) entry which is preliminary data.</text>
</comment>
<feature type="compositionally biased region" description="Low complexity" evidence="6">
    <location>
        <begin position="265"/>
        <end position="301"/>
    </location>
</feature>
<keyword evidence="4" id="KW-0804">Transcription</keyword>
<dbReference type="PROSITE" id="PS50888">
    <property type="entry name" value="BHLH"/>
    <property type="match status" value="1"/>
</dbReference>
<reference evidence="8" key="1">
    <citation type="journal article" date="2021" name="New Phytol.">
        <title>Evolutionary innovations through gain and loss of genes in the ectomycorrhizal Boletales.</title>
        <authorList>
            <person name="Wu G."/>
            <person name="Miyauchi S."/>
            <person name="Morin E."/>
            <person name="Kuo A."/>
            <person name="Drula E."/>
            <person name="Varga T."/>
            <person name="Kohler A."/>
            <person name="Feng B."/>
            <person name="Cao Y."/>
            <person name="Lipzen A."/>
            <person name="Daum C."/>
            <person name="Hundley H."/>
            <person name="Pangilinan J."/>
            <person name="Johnson J."/>
            <person name="Barry K."/>
            <person name="LaButti K."/>
            <person name="Ng V."/>
            <person name="Ahrendt S."/>
            <person name="Min B."/>
            <person name="Choi I.G."/>
            <person name="Park H."/>
            <person name="Plett J.M."/>
            <person name="Magnuson J."/>
            <person name="Spatafora J.W."/>
            <person name="Nagy L.G."/>
            <person name="Henrissat B."/>
            <person name="Grigoriev I.V."/>
            <person name="Yang Z.L."/>
            <person name="Xu J."/>
            <person name="Martin F.M."/>
        </authorList>
    </citation>
    <scope>NUCLEOTIDE SEQUENCE</scope>
    <source>
        <strain evidence="8">KKN 215</strain>
    </source>
</reference>
<feature type="region of interest" description="Disordered" evidence="6">
    <location>
        <begin position="367"/>
        <end position="407"/>
    </location>
</feature>
<dbReference type="GO" id="GO:0000978">
    <property type="term" value="F:RNA polymerase II cis-regulatory region sequence-specific DNA binding"/>
    <property type="evidence" value="ECO:0007669"/>
    <property type="project" value="TreeGrafter"/>
</dbReference>
<evidence type="ECO:0000313" key="8">
    <source>
        <dbReference type="EMBL" id="KAH8099975.1"/>
    </source>
</evidence>
<dbReference type="Proteomes" id="UP000813824">
    <property type="component" value="Unassembled WGS sequence"/>
</dbReference>
<protein>
    <recommendedName>
        <fullName evidence="7">BHLH domain-containing protein</fullName>
    </recommendedName>
</protein>
<feature type="region of interest" description="Disordered" evidence="6">
    <location>
        <begin position="158"/>
        <end position="336"/>
    </location>
</feature>
<dbReference type="InterPro" id="IPR011598">
    <property type="entry name" value="bHLH_dom"/>
</dbReference>
<evidence type="ECO:0000256" key="6">
    <source>
        <dbReference type="SAM" id="MobiDB-lite"/>
    </source>
</evidence>
<dbReference type="Gene3D" id="4.10.280.10">
    <property type="entry name" value="Helix-loop-helix DNA-binding domain"/>
    <property type="match status" value="1"/>
</dbReference>
<feature type="compositionally biased region" description="Polar residues" evidence="6">
    <location>
        <begin position="302"/>
        <end position="330"/>
    </location>
</feature>
<dbReference type="GO" id="GO:0046983">
    <property type="term" value="F:protein dimerization activity"/>
    <property type="evidence" value="ECO:0007669"/>
    <property type="project" value="InterPro"/>
</dbReference>
<dbReference type="OrthoDB" id="5778525at2759"/>
<dbReference type="InterPro" id="IPR052207">
    <property type="entry name" value="Max-like/E-box_TFs"/>
</dbReference>